<dbReference type="GeneID" id="89950884"/>
<organism evidence="13 14">
    <name type="scientific">Mucor velutinosus</name>
    <dbReference type="NCBI Taxonomy" id="708070"/>
    <lineage>
        <taxon>Eukaryota</taxon>
        <taxon>Fungi</taxon>
        <taxon>Fungi incertae sedis</taxon>
        <taxon>Mucoromycota</taxon>
        <taxon>Mucoromycotina</taxon>
        <taxon>Mucoromycetes</taxon>
        <taxon>Mucorales</taxon>
        <taxon>Mucorineae</taxon>
        <taxon>Mucoraceae</taxon>
        <taxon>Mucor</taxon>
    </lineage>
</organism>
<evidence type="ECO:0000256" key="9">
    <source>
        <dbReference type="ARBA" id="ARBA00023065"/>
    </source>
</evidence>
<protein>
    <recommendedName>
        <fullName evidence="12">Magnesium transporter</fullName>
    </recommendedName>
</protein>
<evidence type="ECO:0000256" key="3">
    <source>
        <dbReference type="ARBA" id="ARBA00022448"/>
    </source>
</evidence>
<keyword evidence="6 12" id="KW-0460">Magnesium</keyword>
<evidence type="ECO:0000256" key="8">
    <source>
        <dbReference type="ARBA" id="ARBA00022989"/>
    </source>
</evidence>
<dbReference type="Gene3D" id="1.20.58.340">
    <property type="entry name" value="Magnesium transport protein CorA, transmembrane region"/>
    <property type="match status" value="1"/>
</dbReference>
<comment type="caution">
    <text evidence="13">The sequence shown here is derived from an EMBL/GenBank/DDBJ whole genome shotgun (WGS) entry which is preliminary data.</text>
</comment>
<keyword evidence="3 12" id="KW-0813">Transport</keyword>
<dbReference type="RefSeq" id="XP_064676560.1">
    <property type="nucleotide sequence ID" value="XM_064826462.1"/>
</dbReference>
<keyword evidence="7" id="KW-0809">Transit peptide</keyword>
<evidence type="ECO:0000256" key="10">
    <source>
        <dbReference type="ARBA" id="ARBA00023128"/>
    </source>
</evidence>
<evidence type="ECO:0000256" key="4">
    <source>
        <dbReference type="ARBA" id="ARBA00022692"/>
    </source>
</evidence>
<evidence type="ECO:0000256" key="7">
    <source>
        <dbReference type="ARBA" id="ARBA00022946"/>
    </source>
</evidence>
<dbReference type="CDD" id="cd12823">
    <property type="entry name" value="Mrs2_Mfm1p-like"/>
    <property type="match status" value="1"/>
</dbReference>
<proteinExistence type="inferred from homology"/>
<keyword evidence="4 12" id="KW-0812">Transmembrane</keyword>
<dbReference type="Gene3D" id="2.40.128.330">
    <property type="match status" value="1"/>
</dbReference>
<name>A0AAN7D515_9FUNG</name>
<evidence type="ECO:0000256" key="12">
    <source>
        <dbReference type="RuleBase" id="RU366042"/>
    </source>
</evidence>
<keyword evidence="10" id="KW-0496">Mitochondrion</keyword>
<feature type="transmembrane region" description="Helical" evidence="12">
    <location>
        <begin position="371"/>
        <end position="392"/>
    </location>
</feature>
<evidence type="ECO:0000313" key="14">
    <source>
        <dbReference type="Proteomes" id="UP001304243"/>
    </source>
</evidence>
<reference evidence="13 14" key="1">
    <citation type="submission" date="2022-11" db="EMBL/GenBank/DDBJ databases">
        <title>Mucor velutinosus strain NIH1002 WGS.</title>
        <authorList>
            <person name="Subramanian P."/>
            <person name="Mullikin J.C."/>
            <person name="Segre J.A."/>
            <person name="Zelazny A.M."/>
        </authorList>
    </citation>
    <scope>NUCLEOTIDE SEQUENCE [LARGE SCALE GENOMIC DNA]</scope>
    <source>
        <strain evidence="13 14">NIH1002</strain>
    </source>
</reference>
<sequence>MQKTGLLFKHCLEVPAFNSIKRLHSIPSINNYIKRQYVTTTNTIQNANKASATTTTQKAGPPLNASRRVLALPTKVTEMKLRCTEFDQNGAVKTTAGEFLKSDFCQHHSLLPRDLRTIDTYSVYQKPTILVRPEAILVNIAHLKALLKSDMVVLFDTYGSTDSYNQSIFIYDLQERLRSQKDGLPFEFRALEAILISVTSSLQSELDILESPVNKLLGDLEDLADIEESMNGDKLRDLLQYSKKLSKFEQDALSIRDALEEVLDNDDDLAAMYLSDKRAGKYRAPEDHEEVELLLEAYYKQTEEIAAKASTLRQHMRSTEEIVQLILDVSRNSLMWYDIRLTIITLSATVVSGYGALFGMNLRNYFENDPYAFGLVSGLALMSGLGAFAIALRKLRTLAKIKP</sequence>
<dbReference type="Proteomes" id="UP001304243">
    <property type="component" value="Unassembled WGS sequence"/>
</dbReference>
<dbReference type="GO" id="GO:0045016">
    <property type="term" value="P:mitochondrial magnesium ion transmembrane transport"/>
    <property type="evidence" value="ECO:0007669"/>
    <property type="project" value="TreeGrafter"/>
</dbReference>
<dbReference type="EMBL" id="JASEJX010000038">
    <property type="protein sequence ID" value="KAK4509894.1"/>
    <property type="molecule type" value="Genomic_DNA"/>
</dbReference>
<keyword evidence="5 12" id="KW-0999">Mitochondrion inner membrane</keyword>
<evidence type="ECO:0000256" key="1">
    <source>
        <dbReference type="ARBA" id="ARBA00004448"/>
    </source>
</evidence>
<keyword evidence="8 12" id="KW-1133">Transmembrane helix</keyword>
<dbReference type="AlphaFoldDB" id="A0AAN7D515"/>
<keyword evidence="14" id="KW-1185">Reference proteome</keyword>
<accession>A0AAN7D515</accession>
<evidence type="ECO:0000256" key="5">
    <source>
        <dbReference type="ARBA" id="ARBA00022792"/>
    </source>
</evidence>
<keyword evidence="9 12" id="KW-0406">Ion transport</keyword>
<evidence type="ECO:0000256" key="6">
    <source>
        <dbReference type="ARBA" id="ARBA00022842"/>
    </source>
</evidence>
<dbReference type="PANTHER" id="PTHR13890">
    <property type="entry name" value="RNA SPLICING PROTEIN MRS2, MITOCHONDRIAL"/>
    <property type="match status" value="1"/>
</dbReference>
<dbReference type="FunFam" id="2.40.128.330:FF:000002">
    <property type="entry name" value="Inner membrane magnesium transporter mrs2"/>
    <property type="match status" value="1"/>
</dbReference>
<dbReference type="GO" id="GO:0015095">
    <property type="term" value="F:magnesium ion transmembrane transporter activity"/>
    <property type="evidence" value="ECO:0007669"/>
    <property type="project" value="TreeGrafter"/>
</dbReference>
<gene>
    <name evidence="13" type="ORF">ATC70_007198</name>
</gene>
<evidence type="ECO:0000256" key="2">
    <source>
        <dbReference type="ARBA" id="ARBA00009765"/>
    </source>
</evidence>
<dbReference type="Pfam" id="PF22099">
    <property type="entry name" value="MRS2-like"/>
    <property type="match status" value="1"/>
</dbReference>
<dbReference type="InterPro" id="IPR039204">
    <property type="entry name" value="MRS2-like"/>
</dbReference>
<feature type="transmembrane region" description="Helical" evidence="12">
    <location>
        <begin position="341"/>
        <end position="359"/>
    </location>
</feature>
<keyword evidence="11 12" id="KW-0472">Membrane</keyword>
<dbReference type="PANTHER" id="PTHR13890:SF0">
    <property type="entry name" value="MAGNESIUM TRANSPORTER MRS2 HOMOLOG, MITOCHONDRIAL"/>
    <property type="match status" value="1"/>
</dbReference>
<evidence type="ECO:0000256" key="11">
    <source>
        <dbReference type="ARBA" id="ARBA00023136"/>
    </source>
</evidence>
<comment type="subcellular location">
    <subcellularLocation>
        <location evidence="1 12">Mitochondrion inner membrane</location>
        <topology evidence="1 12">Multi-pass membrane protein</topology>
    </subcellularLocation>
</comment>
<dbReference type="GO" id="GO:0005743">
    <property type="term" value="C:mitochondrial inner membrane"/>
    <property type="evidence" value="ECO:0007669"/>
    <property type="project" value="UniProtKB-SubCell"/>
</dbReference>
<comment type="similarity">
    <text evidence="2 12">Belongs to the CorA metal ion transporter (MIT) (TC 1.A.35) family.</text>
</comment>
<evidence type="ECO:0000313" key="13">
    <source>
        <dbReference type="EMBL" id="KAK4509894.1"/>
    </source>
</evidence>